<reference evidence="1 2" key="1">
    <citation type="submission" date="2019-02" db="EMBL/GenBank/DDBJ databases">
        <title>Deep-cultivation of Planctomycetes and their phenomic and genomic characterization uncovers novel biology.</title>
        <authorList>
            <person name="Wiegand S."/>
            <person name="Jogler M."/>
            <person name="Boedeker C."/>
            <person name="Pinto D."/>
            <person name="Vollmers J."/>
            <person name="Rivas-Marin E."/>
            <person name="Kohn T."/>
            <person name="Peeters S.H."/>
            <person name="Heuer A."/>
            <person name="Rast P."/>
            <person name="Oberbeckmann S."/>
            <person name="Bunk B."/>
            <person name="Jeske O."/>
            <person name="Meyerdierks A."/>
            <person name="Storesund J.E."/>
            <person name="Kallscheuer N."/>
            <person name="Luecker S."/>
            <person name="Lage O.M."/>
            <person name="Pohl T."/>
            <person name="Merkel B.J."/>
            <person name="Hornburger P."/>
            <person name="Mueller R.-W."/>
            <person name="Bruemmer F."/>
            <person name="Labrenz M."/>
            <person name="Spormann A.M."/>
            <person name="Op den Camp H."/>
            <person name="Overmann J."/>
            <person name="Amann R."/>
            <person name="Jetten M.S.M."/>
            <person name="Mascher T."/>
            <person name="Medema M.H."/>
            <person name="Devos D.P."/>
            <person name="Kaster A.-K."/>
            <person name="Ovreas L."/>
            <person name="Rohde M."/>
            <person name="Galperin M.Y."/>
            <person name="Jogler C."/>
        </authorList>
    </citation>
    <scope>NUCLEOTIDE SEQUENCE [LARGE SCALE GENOMIC DNA]</scope>
    <source>
        <strain evidence="1 2">Mal52</strain>
    </source>
</reference>
<organism evidence="1 2">
    <name type="scientific">Symmachiella dynata</name>
    <dbReference type="NCBI Taxonomy" id="2527995"/>
    <lineage>
        <taxon>Bacteria</taxon>
        <taxon>Pseudomonadati</taxon>
        <taxon>Planctomycetota</taxon>
        <taxon>Planctomycetia</taxon>
        <taxon>Planctomycetales</taxon>
        <taxon>Planctomycetaceae</taxon>
        <taxon>Symmachiella</taxon>
    </lineage>
</organism>
<dbReference type="GO" id="GO:0016787">
    <property type="term" value="F:hydrolase activity"/>
    <property type="evidence" value="ECO:0007669"/>
    <property type="project" value="UniProtKB-KW"/>
</dbReference>
<evidence type="ECO:0000313" key="2">
    <source>
        <dbReference type="Proteomes" id="UP000319383"/>
    </source>
</evidence>
<dbReference type="Gene3D" id="2.60.120.260">
    <property type="entry name" value="Galactose-binding domain-like"/>
    <property type="match status" value="1"/>
</dbReference>
<proteinExistence type="predicted"/>
<keyword evidence="2" id="KW-1185">Reference proteome</keyword>
<protein>
    <submittedName>
        <fullName evidence="1">Glycosyl hydrolases family 2, sugar binding domain</fullName>
    </submittedName>
</protein>
<gene>
    <name evidence="1" type="ORF">Mal52_28300</name>
</gene>
<dbReference type="EMBL" id="CP036276">
    <property type="protein sequence ID" value="QDU44349.1"/>
    <property type="molecule type" value="Genomic_DNA"/>
</dbReference>
<name>A0A517ZPE3_9PLAN</name>
<dbReference type="AlphaFoldDB" id="A0A517ZPE3"/>
<sequence>MHIAPQDEKRLTDQLVDFPCKFAKLFWIVSITFCALCISNDQLVAALTDEALIEVRDGFSSRRNSYLAEYLDRPFAELDSSIDPVRSRRELQQAQWIWYPEQNSPNQPPSGLRYFRRQLTLPPQNPIKQACIVLAVDNTCTVSINGKLVGRANGFQHAKLIDITQHLKPGDNVVTIAARNLGDEPNPAGVLGLLHIDFAQGAPQVIVTNNQWQTSDRIVEGWDTPTEDSSAWPKAEELGACDSAPWGEVKIIRDVQINQFVFSRLTFALAALHLETESERANAAILEAIQVLRQEEQATGEFGLHWLGGVFYRIYGLFGPGGPMEGRLNNDAAHAMEQLFADWAFTESKISESDPEHTWRLWGSENHSAQRDATRWAAARMLAASPQGKTYRYQDGSTAQEQLVAWRKYLKRYYRERVKRGMLIEISPSGYGSRTLQGWHNIYDFTDDPELKSLVKAGLDVWWANWAQEQLGGMRGGGKTRLYPGAWALAHHDRNRAMSWFYLGQGNRAHHHETLPVIATTTYRLPLVVMDIALDPQGRGVYECQSRRLGRHLDYQQSLLLSQPNEPIYDVDPEQGGIVRYSYCTPDFIMGSLLFGSHPKDYWTAISQQNRWHGVIFAGEPNSTLYPRCETDRSTYNAHWAIQNKGTLIAQKLRHADATKAMRVCFSTDLKRHERDGWIFAQAKRAFAAVKVVRGTWDWDDARWLRCSDEYTPVILEVARSEDFAGNFETFQQEILKQTISIEEDVLHYRGLRDSGNFTFYLQSDQPPELNGAPINLAPDYAFQSPFVNEKWAEGVVYITKGKRKLVVDVRQATDKNGDTTHHSSGETP</sequence>
<dbReference type="SUPFAM" id="SSF49785">
    <property type="entry name" value="Galactose-binding domain-like"/>
    <property type="match status" value="1"/>
</dbReference>
<accession>A0A517ZPE3</accession>
<keyword evidence="1" id="KW-0378">Hydrolase</keyword>
<evidence type="ECO:0000313" key="1">
    <source>
        <dbReference type="EMBL" id="QDU44349.1"/>
    </source>
</evidence>
<dbReference type="KEGG" id="sdyn:Mal52_28300"/>
<dbReference type="Proteomes" id="UP000319383">
    <property type="component" value="Chromosome"/>
</dbReference>
<dbReference type="InterPro" id="IPR008979">
    <property type="entry name" value="Galactose-bd-like_sf"/>
</dbReference>